<dbReference type="SUPFAM" id="SSF53335">
    <property type="entry name" value="S-adenosyl-L-methionine-dependent methyltransferases"/>
    <property type="match status" value="1"/>
</dbReference>
<gene>
    <name evidence="6" type="ORF">MCOR_40969</name>
</gene>
<organism evidence="6 7">
    <name type="scientific">Mytilus coruscus</name>
    <name type="common">Sea mussel</name>
    <dbReference type="NCBI Taxonomy" id="42192"/>
    <lineage>
        <taxon>Eukaryota</taxon>
        <taxon>Metazoa</taxon>
        <taxon>Spiralia</taxon>
        <taxon>Lophotrochozoa</taxon>
        <taxon>Mollusca</taxon>
        <taxon>Bivalvia</taxon>
        <taxon>Autobranchia</taxon>
        <taxon>Pteriomorphia</taxon>
        <taxon>Mytilida</taxon>
        <taxon>Mytiloidea</taxon>
        <taxon>Mytilidae</taxon>
        <taxon>Mytilinae</taxon>
        <taxon>Mytilus</taxon>
    </lineage>
</organism>
<dbReference type="Proteomes" id="UP000507470">
    <property type="component" value="Unassembled WGS sequence"/>
</dbReference>
<reference evidence="6 7" key="1">
    <citation type="submission" date="2020-06" db="EMBL/GenBank/DDBJ databases">
        <authorList>
            <person name="Li R."/>
            <person name="Bekaert M."/>
        </authorList>
    </citation>
    <scope>NUCLEOTIDE SEQUENCE [LARGE SCALE GENOMIC DNA]</scope>
    <source>
        <strain evidence="7">wild</strain>
    </source>
</reference>
<name>A0A6J8DHD8_MYTCO</name>
<protein>
    <submittedName>
        <fullName evidence="6">NNMT</fullName>
        <ecNumber evidence="6">2.1.1.1</ecNumber>
    </submittedName>
</protein>
<feature type="binding site" evidence="5">
    <location>
        <position position="85"/>
    </location>
    <ligand>
        <name>S-adenosyl-L-methionine</name>
        <dbReference type="ChEBI" id="CHEBI:59789"/>
    </ligand>
</feature>
<sequence length="269" mass="30155">MAKTTKILSGEDYLDQFDSKAYAGAFFSEIEIEGFSFTEFRLKTLHKIYSKGNIKGKLLLEIGSGPCIHTVIPAASWFDEIIMTDFSPSNRDMQEKWLKKDPGAHNWDKFFKYYSKLDGNEDNWQQLEAVLRPKIKRVLTCDVFKQNPLDPIQLDPVDVICTSACLESACPDKDAYHNAMKNVVSLLKPGGKLILIGILNCPHYVVGSEIFQCLSISRDEVINTVKANGLDVIELFDDDTPVEEGTTIFNGTVIILAEKKITHVGVQSL</sequence>
<dbReference type="GO" id="GO:0005829">
    <property type="term" value="C:cytosol"/>
    <property type="evidence" value="ECO:0007669"/>
    <property type="project" value="TreeGrafter"/>
</dbReference>
<evidence type="ECO:0000313" key="7">
    <source>
        <dbReference type="Proteomes" id="UP000507470"/>
    </source>
</evidence>
<evidence type="ECO:0000256" key="3">
    <source>
        <dbReference type="ARBA" id="ARBA00022679"/>
    </source>
</evidence>
<dbReference type="EMBL" id="CACVKT020007420">
    <property type="protein sequence ID" value="CAC5407499.1"/>
    <property type="molecule type" value="Genomic_DNA"/>
</dbReference>
<feature type="binding site" evidence="5">
    <location>
        <begin position="142"/>
        <end position="143"/>
    </location>
    <ligand>
        <name>S-adenosyl-L-methionine</name>
        <dbReference type="ChEBI" id="CHEBI:59789"/>
    </ligand>
</feature>
<dbReference type="Pfam" id="PF01234">
    <property type="entry name" value="NNMT_PNMT_TEMT"/>
    <property type="match status" value="1"/>
</dbReference>
<dbReference type="Gene3D" id="3.40.50.150">
    <property type="entry name" value="Vaccinia Virus protein VP39"/>
    <property type="match status" value="1"/>
</dbReference>
<dbReference type="OrthoDB" id="10050085at2759"/>
<dbReference type="GO" id="GO:0008112">
    <property type="term" value="F:nicotinamide N-methyltransferase activity"/>
    <property type="evidence" value="ECO:0007669"/>
    <property type="project" value="UniProtKB-EC"/>
</dbReference>
<dbReference type="InterPro" id="IPR000940">
    <property type="entry name" value="NNMT_TEMT_trans"/>
</dbReference>
<dbReference type="GO" id="GO:0032259">
    <property type="term" value="P:methylation"/>
    <property type="evidence" value="ECO:0007669"/>
    <property type="project" value="UniProtKB-KW"/>
</dbReference>
<keyword evidence="2 6" id="KW-0489">Methyltransferase</keyword>
<dbReference type="PANTHER" id="PTHR10867">
    <property type="entry name" value="NNMT/PNMT/TEMT FAMILY MEMBER"/>
    <property type="match status" value="1"/>
</dbReference>
<accession>A0A6J8DHD8</accession>
<dbReference type="PANTHER" id="PTHR10867:SF17">
    <property type="entry name" value="NICOTINAMIDE N-METHYLTRANSFERASE"/>
    <property type="match status" value="1"/>
</dbReference>
<keyword evidence="7" id="KW-1185">Reference proteome</keyword>
<feature type="binding site" evidence="5">
    <location>
        <begin position="63"/>
        <end position="64"/>
    </location>
    <ligand>
        <name>S-adenosyl-L-methionine</name>
        <dbReference type="ChEBI" id="CHEBI:59789"/>
    </ligand>
</feature>
<feature type="binding site" evidence="5">
    <location>
        <position position="22"/>
    </location>
    <ligand>
        <name>S-adenosyl-L-methionine</name>
        <dbReference type="ChEBI" id="CHEBI:59789"/>
    </ligand>
</feature>
<evidence type="ECO:0000313" key="6">
    <source>
        <dbReference type="EMBL" id="CAC5407499.1"/>
    </source>
</evidence>
<dbReference type="EC" id="2.1.1.1" evidence="6"/>
<evidence type="ECO:0000256" key="4">
    <source>
        <dbReference type="ARBA" id="ARBA00022691"/>
    </source>
</evidence>
<keyword evidence="4 5" id="KW-0949">S-adenosyl-L-methionine</keyword>
<dbReference type="PIRSF" id="PIRSF000384">
    <property type="entry name" value="PNMTase"/>
    <property type="match status" value="1"/>
</dbReference>
<dbReference type="InterPro" id="IPR029063">
    <property type="entry name" value="SAM-dependent_MTases_sf"/>
</dbReference>
<proteinExistence type="inferred from homology"/>
<evidence type="ECO:0000256" key="1">
    <source>
        <dbReference type="ARBA" id="ARBA00007996"/>
    </source>
</evidence>
<comment type="similarity">
    <text evidence="1">Belongs to the class I-like SAM-binding methyltransferase superfamily. NNMT/PNMT/TEMT family.</text>
</comment>
<dbReference type="AlphaFoldDB" id="A0A6J8DHD8"/>
<feature type="binding site" evidence="5">
    <location>
        <position position="90"/>
    </location>
    <ligand>
        <name>S-adenosyl-L-methionine</name>
        <dbReference type="ChEBI" id="CHEBI:59789"/>
    </ligand>
</feature>
<evidence type="ECO:0000256" key="2">
    <source>
        <dbReference type="ARBA" id="ARBA00022603"/>
    </source>
</evidence>
<keyword evidence="3 6" id="KW-0808">Transferase</keyword>
<dbReference type="PROSITE" id="PS51681">
    <property type="entry name" value="SAM_MT_NNMT_PNMT_TEMT"/>
    <property type="match status" value="1"/>
</dbReference>
<evidence type="ECO:0000256" key="5">
    <source>
        <dbReference type="PIRSR" id="PIRSR000384-1"/>
    </source>
</evidence>